<keyword evidence="1" id="KW-1133">Transmembrane helix</keyword>
<dbReference type="Proteomes" id="UP001422759">
    <property type="component" value="Unassembled WGS sequence"/>
</dbReference>
<keyword evidence="3" id="KW-1185">Reference proteome</keyword>
<accession>A0ABP5LSW4</accession>
<keyword evidence="1" id="KW-0472">Membrane</keyword>
<evidence type="ECO:0000256" key="1">
    <source>
        <dbReference type="SAM" id="Phobius"/>
    </source>
</evidence>
<reference evidence="3" key="1">
    <citation type="journal article" date="2019" name="Int. J. Syst. Evol. Microbiol.">
        <title>The Global Catalogue of Microorganisms (GCM) 10K type strain sequencing project: providing services to taxonomists for standard genome sequencing and annotation.</title>
        <authorList>
            <consortium name="The Broad Institute Genomics Platform"/>
            <consortium name="The Broad Institute Genome Sequencing Center for Infectious Disease"/>
            <person name="Wu L."/>
            <person name="Ma J."/>
        </authorList>
    </citation>
    <scope>NUCLEOTIDE SEQUENCE [LARGE SCALE GENOMIC DNA]</scope>
    <source>
        <strain evidence="3">JCM 14560</strain>
    </source>
</reference>
<dbReference type="RefSeq" id="WP_344468140.1">
    <property type="nucleotide sequence ID" value="NZ_BAAANT010000035.1"/>
</dbReference>
<organism evidence="2 3">
    <name type="scientific">Kitasatospora kazusensis</name>
    <dbReference type="NCBI Taxonomy" id="407974"/>
    <lineage>
        <taxon>Bacteria</taxon>
        <taxon>Bacillati</taxon>
        <taxon>Actinomycetota</taxon>
        <taxon>Actinomycetes</taxon>
        <taxon>Kitasatosporales</taxon>
        <taxon>Streptomycetaceae</taxon>
        <taxon>Kitasatospora</taxon>
    </lineage>
</organism>
<name>A0ABP5LSW4_9ACTN</name>
<keyword evidence="1" id="KW-0812">Transmembrane</keyword>
<comment type="caution">
    <text evidence="2">The sequence shown here is derived from an EMBL/GenBank/DDBJ whole genome shotgun (WGS) entry which is preliminary data.</text>
</comment>
<evidence type="ECO:0000313" key="3">
    <source>
        <dbReference type="Proteomes" id="UP001422759"/>
    </source>
</evidence>
<gene>
    <name evidence="2" type="ORF">GCM10009760_49380</name>
</gene>
<protein>
    <submittedName>
        <fullName evidence="2">Uncharacterized protein</fullName>
    </submittedName>
</protein>
<feature type="transmembrane region" description="Helical" evidence="1">
    <location>
        <begin position="68"/>
        <end position="89"/>
    </location>
</feature>
<proteinExistence type="predicted"/>
<sequence length="95" mass="9918">MKDPLQVRALKPPRPNRFDGLTRWQKALCLLPLALLFLGGAVGGGFGCLGMLASVAIAKTRLGAPLKVLAMLGVLLATVVLYFCAVVLLSNGLTG</sequence>
<evidence type="ECO:0000313" key="2">
    <source>
        <dbReference type="EMBL" id="GAA2152582.1"/>
    </source>
</evidence>
<dbReference type="EMBL" id="BAAANT010000035">
    <property type="protein sequence ID" value="GAA2152582.1"/>
    <property type="molecule type" value="Genomic_DNA"/>
</dbReference>